<proteinExistence type="inferred from homology"/>
<dbReference type="Pfam" id="PF22148">
    <property type="entry name" value="Fervidolysin_NPro-like"/>
    <property type="match status" value="1"/>
</dbReference>
<evidence type="ECO:0000256" key="6">
    <source>
        <dbReference type="ARBA" id="ARBA00022825"/>
    </source>
</evidence>
<dbReference type="PROSITE" id="PS00136">
    <property type="entry name" value="SUBTILASE_ASP"/>
    <property type="match status" value="1"/>
</dbReference>
<dbReference type="PRINTS" id="PR00723">
    <property type="entry name" value="SUBTILISIN"/>
</dbReference>
<organism evidence="12 13">
    <name type="scientific">Marininema halotolerans</name>
    <dbReference type="NCBI Taxonomy" id="1155944"/>
    <lineage>
        <taxon>Bacteria</taxon>
        <taxon>Bacillati</taxon>
        <taxon>Bacillota</taxon>
        <taxon>Bacilli</taxon>
        <taxon>Bacillales</taxon>
        <taxon>Thermoactinomycetaceae</taxon>
        <taxon>Marininema</taxon>
    </lineage>
</organism>
<evidence type="ECO:0000256" key="8">
    <source>
        <dbReference type="RuleBase" id="RU003355"/>
    </source>
</evidence>
<evidence type="ECO:0000313" key="12">
    <source>
        <dbReference type="EMBL" id="SFS72779.1"/>
    </source>
</evidence>
<dbReference type="InterPro" id="IPR054399">
    <property type="entry name" value="Fervidolysin-like_N_prodom"/>
</dbReference>
<dbReference type="PROSITE" id="PS00138">
    <property type="entry name" value="SUBTILASE_SER"/>
    <property type="match status" value="1"/>
</dbReference>
<dbReference type="EMBL" id="FPAA01000006">
    <property type="protein sequence ID" value="SFS72779.1"/>
    <property type="molecule type" value="Genomic_DNA"/>
</dbReference>
<dbReference type="Pfam" id="PF00082">
    <property type="entry name" value="Peptidase_S8"/>
    <property type="match status" value="1"/>
</dbReference>
<dbReference type="InterPro" id="IPR022398">
    <property type="entry name" value="Peptidase_S8_His-AS"/>
</dbReference>
<keyword evidence="5 7" id="KW-0378">Hydrolase</keyword>
<dbReference type="InterPro" id="IPR036852">
    <property type="entry name" value="Peptidase_S8/S53_dom_sf"/>
</dbReference>
<evidence type="ECO:0000259" key="10">
    <source>
        <dbReference type="Pfam" id="PF00082"/>
    </source>
</evidence>
<keyword evidence="3" id="KW-0964">Secreted</keyword>
<dbReference type="GO" id="GO:0005576">
    <property type="term" value="C:extracellular region"/>
    <property type="evidence" value="ECO:0007669"/>
    <property type="project" value="UniProtKB-SubCell"/>
</dbReference>
<dbReference type="PROSITE" id="PS00137">
    <property type="entry name" value="SUBTILASE_HIS"/>
    <property type="match status" value="1"/>
</dbReference>
<dbReference type="GO" id="GO:0006508">
    <property type="term" value="P:proteolysis"/>
    <property type="evidence" value="ECO:0007669"/>
    <property type="project" value="UniProtKB-KW"/>
</dbReference>
<keyword evidence="4 7" id="KW-0645">Protease</keyword>
<comment type="similarity">
    <text evidence="2 7 8">Belongs to the peptidase S8 family.</text>
</comment>
<keyword evidence="6 7" id="KW-0720">Serine protease</keyword>
<dbReference type="PROSITE" id="PS51892">
    <property type="entry name" value="SUBTILASE"/>
    <property type="match status" value="1"/>
</dbReference>
<evidence type="ECO:0000256" key="3">
    <source>
        <dbReference type="ARBA" id="ARBA00022525"/>
    </source>
</evidence>
<evidence type="ECO:0000259" key="11">
    <source>
        <dbReference type="Pfam" id="PF22148"/>
    </source>
</evidence>
<dbReference type="Gene3D" id="3.40.50.200">
    <property type="entry name" value="Peptidase S8/S53 domain"/>
    <property type="match status" value="1"/>
</dbReference>
<evidence type="ECO:0000256" key="5">
    <source>
        <dbReference type="ARBA" id="ARBA00022801"/>
    </source>
</evidence>
<evidence type="ECO:0000256" key="1">
    <source>
        <dbReference type="ARBA" id="ARBA00004613"/>
    </source>
</evidence>
<feature type="signal peptide" evidence="9">
    <location>
        <begin position="1"/>
        <end position="26"/>
    </location>
</feature>
<dbReference type="SUPFAM" id="SSF52743">
    <property type="entry name" value="Subtilisin-like"/>
    <property type="match status" value="1"/>
</dbReference>
<evidence type="ECO:0000256" key="9">
    <source>
        <dbReference type="SAM" id="SignalP"/>
    </source>
</evidence>
<feature type="active site" description="Charge relay system" evidence="7">
    <location>
        <position position="150"/>
    </location>
</feature>
<gene>
    <name evidence="12" type="ORF">SAMN05444972_106193</name>
</gene>
<protein>
    <submittedName>
        <fullName evidence="12">Thermitase</fullName>
    </submittedName>
</protein>
<dbReference type="InterPro" id="IPR000209">
    <property type="entry name" value="Peptidase_S8/S53_dom"/>
</dbReference>
<evidence type="ECO:0000313" key="13">
    <source>
        <dbReference type="Proteomes" id="UP000198660"/>
    </source>
</evidence>
<evidence type="ECO:0000256" key="4">
    <source>
        <dbReference type="ARBA" id="ARBA00022670"/>
    </source>
</evidence>
<name>A0A1I6S710_9BACL</name>
<dbReference type="InterPro" id="IPR050131">
    <property type="entry name" value="Peptidase_S8_subtilisin-like"/>
</dbReference>
<evidence type="ECO:0000256" key="7">
    <source>
        <dbReference type="PROSITE-ProRule" id="PRU01240"/>
    </source>
</evidence>
<dbReference type="GO" id="GO:0004252">
    <property type="term" value="F:serine-type endopeptidase activity"/>
    <property type="evidence" value="ECO:0007669"/>
    <property type="project" value="UniProtKB-UniRule"/>
</dbReference>
<dbReference type="InterPro" id="IPR023827">
    <property type="entry name" value="Peptidase_S8_Asp-AS"/>
</dbReference>
<feature type="active site" description="Charge relay system" evidence="7">
    <location>
        <position position="183"/>
    </location>
</feature>
<sequence>MKRSLVLLGVAAITVSMILPSQQAGAQSSAKKSTSAEYVANELIVKYKKGTKSNAKKSLASSNNAKVLSHNNALGFDVVKLDKNTSLDKAMKLFKKNKDVVSVERNLILRAYSTPNDPDFATKQYGPQIIQADKAWDTTMGNGARIAIVDTGVQADHPDLKGKVVNGHDFVDNDNISQDGNGHGTHCAGIAAATANNNTGIAGVAPKAEIYAVRVLDNNGSGSLDNVANGIISAADNNADVISLSLGALSGASTLKDAINYAWNKGSVVVAAAGNNGTFLPSYPAYYSNAIAVAATDSKDKKASYSQWGSWWVDIAAPGSDVYSTFKGNTYASLSGTSMATPHVAGVAGLLASQGRSASQIREALEKSADKISGTGFYWANGRVNAYNAVRY</sequence>
<keyword evidence="9" id="KW-0732">Signal</keyword>
<comment type="subcellular location">
    <subcellularLocation>
        <location evidence="1">Secreted</location>
    </subcellularLocation>
</comment>
<feature type="chain" id="PRO_5009303984" evidence="9">
    <location>
        <begin position="27"/>
        <end position="392"/>
    </location>
</feature>
<reference evidence="13" key="1">
    <citation type="submission" date="2016-10" db="EMBL/GenBank/DDBJ databases">
        <authorList>
            <person name="Varghese N."/>
            <person name="Submissions S."/>
        </authorList>
    </citation>
    <scope>NUCLEOTIDE SEQUENCE [LARGE SCALE GENOMIC DNA]</scope>
    <source>
        <strain evidence="13">DSM 45789</strain>
    </source>
</reference>
<keyword evidence="13" id="KW-1185">Reference proteome</keyword>
<dbReference type="InterPro" id="IPR034084">
    <property type="entry name" value="Thermitase-like_dom"/>
</dbReference>
<dbReference type="Proteomes" id="UP000198660">
    <property type="component" value="Unassembled WGS sequence"/>
</dbReference>
<evidence type="ECO:0000256" key="2">
    <source>
        <dbReference type="ARBA" id="ARBA00011073"/>
    </source>
</evidence>
<feature type="domain" description="Peptidase S8/S53" evidence="10">
    <location>
        <begin position="141"/>
        <end position="371"/>
    </location>
</feature>
<accession>A0A1I6S710</accession>
<dbReference type="AlphaFoldDB" id="A0A1I6S710"/>
<feature type="domain" description="Fervidolysin-like N-terminal prodomain" evidence="11">
    <location>
        <begin position="27"/>
        <end position="106"/>
    </location>
</feature>
<dbReference type="InterPro" id="IPR015500">
    <property type="entry name" value="Peptidase_S8_subtilisin-rel"/>
</dbReference>
<dbReference type="PANTHER" id="PTHR43806">
    <property type="entry name" value="PEPTIDASE S8"/>
    <property type="match status" value="1"/>
</dbReference>
<dbReference type="CDD" id="cd07484">
    <property type="entry name" value="Peptidases_S8_Thermitase_like"/>
    <property type="match status" value="1"/>
</dbReference>
<dbReference type="InterPro" id="IPR023828">
    <property type="entry name" value="Peptidase_S8_Ser-AS"/>
</dbReference>
<feature type="active site" description="Charge relay system" evidence="7">
    <location>
        <position position="338"/>
    </location>
</feature>
<dbReference type="PANTHER" id="PTHR43806:SF11">
    <property type="entry name" value="CEREVISIN-RELATED"/>
    <property type="match status" value="1"/>
</dbReference>